<dbReference type="AlphaFoldDB" id="A0AAU9MNZ2"/>
<proteinExistence type="predicted"/>
<dbReference type="Proteomes" id="UP001157418">
    <property type="component" value="Unassembled WGS sequence"/>
</dbReference>
<keyword evidence="2" id="KW-1185">Reference proteome</keyword>
<accession>A0AAU9MNZ2</accession>
<name>A0AAU9MNZ2_9ASTR</name>
<evidence type="ECO:0000313" key="2">
    <source>
        <dbReference type="Proteomes" id="UP001157418"/>
    </source>
</evidence>
<gene>
    <name evidence="1" type="ORF">LVIROSA_LOCUS13044</name>
</gene>
<comment type="caution">
    <text evidence="1">The sequence shown here is derived from an EMBL/GenBank/DDBJ whole genome shotgun (WGS) entry which is preliminary data.</text>
</comment>
<evidence type="ECO:0000313" key="1">
    <source>
        <dbReference type="EMBL" id="CAH1425929.1"/>
    </source>
</evidence>
<dbReference type="EMBL" id="CAKMRJ010002223">
    <property type="protein sequence ID" value="CAH1425929.1"/>
    <property type="molecule type" value="Genomic_DNA"/>
</dbReference>
<organism evidence="1 2">
    <name type="scientific">Lactuca virosa</name>
    <dbReference type="NCBI Taxonomy" id="75947"/>
    <lineage>
        <taxon>Eukaryota</taxon>
        <taxon>Viridiplantae</taxon>
        <taxon>Streptophyta</taxon>
        <taxon>Embryophyta</taxon>
        <taxon>Tracheophyta</taxon>
        <taxon>Spermatophyta</taxon>
        <taxon>Magnoliopsida</taxon>
        <taxon>eudicotyledons</taxon>
        <taxon>Gunneridae</taxon>
        <taxon>Pentapetalae</taxon>
        <taxon>asterids</taxon>
        <taxon>campanulids</taxon>
        <taxon>Asterales</taxon>
        <taxon>Asteraceae</taxon>
        <taxon>Cichorioideae</taxon>
        <taxon>Cichorieae</taxon>
        <taxon>Lactucinae</taxon>
        <taxon>Lactuca</taxon>
    </lineage>
</organism>
<sequence>MEGMNIINEVSTRTKARTELLAQHQIKTGDAIGHRLTLTKELEEKTHQFESLKLRFTEKVSELQISCSDNDVRSKIIEEELVVHKGLLADRDAQTL</sequence>
<reference evidence="1 2" key="1">
    <citation type="submission" date="2022-01" db="EMBL/GenBank/DDBJ databases">
        <authorList>
            <person name="Xiong W."/>
            <person name="Schranz E."/>
        </authorList>
    </citation>
    <scope>NUCLEOTIDE SEQUENCE [LARGE SCALE GENOMIC DNA]</scope>
</reference>
<protein>
    <submittedName>
        <fullName evidence="1">Uncharacterized protein</fullName>
    </submittedName>
</protein>